<dbReference type="InterPro" id="IPR013783">
    <property type="entry name" value="Ig-like_fold"/>
</dbReference>
<dbReference type="Gene3D" id="3.20.20.80">
    <property type="entry name" value="Glycosidases"/>
    <property type="match status" value="1"/>
</dbReference>
<evidence type="ECO:0000256" key="3">
    <source>
        <dbReference type="ARBA" id="ARBA00012754"/>
    </source>
</evidence>
<evidence type="ECO:0000259" key="8">
    <source>
        <dbReference type="Pfam" id="PF22666"/>
    </source>
</evidence>
<evidence type="ECO:0000256" key="2">
    <source>
        <dbReference type="ARBA" id="ARBA00007401"/>
    </source>
</evidence>
<evidence type="ECO:0000313" key="9">
    <source>
        <dbReference type="EMBL" id="GAA0874738.1"/>
    </source>
</evidence>
<dbReference type="InterPro" id="IPR036156">
    <property type="entry name" value="Beta-gal/glucu_dom_sf"/>
</dbReference>
<feature type="domain" description="Glycoside hydrolase family 2 immunoglobulin-like beta-sandwich" evidence="7">
    <location>
        <begin position="221"/>
        <end position="316"/>
    </location>
</feature>
<dbReference type="InterPro" id="IPR017853">
    <property type="entry name" value="GH"/>
</dbReference>
<keyword evidence="4 9" id="KW-0378">Hydrolase</keyword>
<evidence type="ECO:0000259" key="7">
    <source>
        <dbReference type="Pfam" id="PF00703"/>
    </source>
</evidence>
<evidence type="ECO:0000256" key="4">
    <source>
        <dbReference type="ARBA" id="ARBA00022801"/>
    </source>
</evidence>
<dbReference type="PROSITE" id="PS51257">
    <property type="entry name" value="PROKAR_LIPOPROTEIN"/>
    <property type="match status" value="1"/>
</dbReference>
<dbReference type="RefSeq" id="WP_343785645.1">
    <property type="nucleotide sequence ID" value="NZ_BAAAFH010000003.1"/>
</dbReference>
<comment type="similarity">
    <text evidence="2">Belongs to the glycosyl hydrolase 2 family.</text>
</comment>
<evidence type="ECO:0000313" key="10">
    <source>
        <dbReference type="Proteomes" id="UP001501126"/>
    </source>
</evidence>
<dbReference type="InterPro" id="IPR050887">
    <property type="entry name" value="Beta-mannosidase_GH2"/>
</dbReference>
<comment type="catalytic activity">
    <reaction evidence="1">
        <text>Hydrolysis of terminal, non-reducing beta-D-mannose residues in beta-D-mannosides.</text>
        <dbReference type="EC" id="3.2.1.25"/>
    </reaction>
</comment>
<dbReference type="EC" id="3.2.1.25" evidence="3"/>
<feature type="domain" description="Beta-mannosidase-like galactose-binding" evidence="8">
    <location>
        <begin position="36"/>
        <end position="207"/>
    </location>
</feature>
<keyword evidence="10" id="KW-1185">Reference proteome</keyword>
<dbReference type="SUPFAM" id="SSF49785">
    <property type="entry name" value="Galactose-binding domain-like"/>
    <property type="match status" value="1"/>
</dbReference>
<evidence type="ECO:0000256" key="5">
    <source>
        <dbReference type="ARBA" id="ARBA00023295"/>
    </source>
</evidence>
<feature type="signal peptide" evidence="6">
    <location>
        <begin position="1"/>
        <end position="21"/>
    </location>
</feature>
<keyword evidence="6" id="KW-0732">Signal</keyword>
<protein>
    <recommendedName>
        <fullName evidence="3">beta-mannosidase</fullName>
        <ecNumber evidence="3">3.2.1.25</ecNumber>
    </recommendedName>
</protein>
<sequence length="763" mass="89292">MRFFFLSLVFLILLTGCSSHGQVDQQPVIRKLHEGWVFSEAQKTNWLKATVPGVVHTDLLNHNKIPDPWYGLNEKEIQWVEEKNWQYQLDFEISEEELQNSNVSLIFEGLDTYATVILNGDTIGISNNMFRSWEFAVRKLVKVGENKLTVLFESPVTKWQEYVKNAPIELPASSEMVDIRVSPYVRKAPYHFGWDWGPRYVTMGIWRPVYLKFYNTAVLNDVQVHQKTLSDSLAELEIAVSVRSFEKKEYSVVTGAKSILLPNFIGDTTIRYTISIENPKLWWPHEWGDQYMYSVPVRLKQDHFLLDEKTRKIGLRTIELVQEEDDLGRSFYFKVNGQKFFVRGANYIPQSNFLPSVRSTQYDSLIADAKAVNINMIRIWGGGIYENDYFYELCDENGILVWQDFMFAGTMYPGDSAFLSNVKEEVKENVLRLRNHPSIAHWNGNNEIEVAWHQWGWQRKFNYSKSDSTFLYHNYLKLFDTLIPSVISQYDPQRSYTPTSPERSYTKLKKIKSGTVHYWGVWHAGHPFEKYRQYLGRFMAEWGFQSFPDMETIKTFSSEKDWALDSEVMKWHQKSPPGNGLIEKQGLQYFDKPKDFEEFVRFSQHTQALAMRVAIDAHRLAEYNGGTLYWQLNDCWPGPSWSTRDVFGRWKESHKQLQWIYAPVAVIPKVENGELQFVGVNDLNKTQKLTLRIVKQDTKKNHVIHDSIVEITPNQHVPFFSIADNRKIKELKKGKHTYLIELTDSSNTLKFSRVIDKYDVLTY</sequence>
<dbReference type="Pfam" id="PF22666">
    <property type="entry name" value="Glyco_hydro_2_N2"/>
    <property type="match status" value="1"/>
</dbReference>
<keyword evidence="5" id="KW-0326">Glycosidase</keyword>
<comment type="caution">
    <text evidence="9">The sequence shown here is derived from an EMBL/GenBank/DDBJ whole genome shotgun (WGS) entry which is preliminary data.</text>
</comment>
<accession>A0ABN1MN65</accession>
<dbReference type="InterPro" id="IPR006102">
    <property type="entry name" value="Ig-like_GH2"/>
</dbReference>
<dbReference type="SUPFAM" id="SSF49303">
    <property type="entry name" value="beta-Galactosidase/glucuronidase domain"/>
    <property type="match status" value="1"/>
</dbReference>
<dbReference type="PANTHER" id="PTHR43730">
    <property type="entry name" value="BETA-MANNOSIDASE"/>
    <property type="match status" value="1"/>
</dbReference>
<dbReference type="Pfam" id="PF00703">
    <property type="entry name" value="Glyco_hydro_2"/>
    <property type="match status" value="1"/>
</dbReference>
<dbReference type="Gene3D" id="2.60.120.260">
    <property type="entry name" value="Galactose-binding domain-like"/>
    <property type="match status" value="1"/>
</dbReference>
<evidence type="ECO:0000256" key="1">
    <source>
        <dbReference type="ARBA" id="ARBA00000829"/>
    </source>
</evidence>
<gene>
    <name evidence="9" type="ORF">GCM10009118_11460</name>
</gene>
<proteinExistence type="inferred from homology"/>
<evidence type="ECO:0000256" key="6">
    <source>
        <dbReference type="SAM" id="SignalP"/>
    </source>
</evidence>
<reference evidence="9 10" key="1">
    <citation type="journal article" date="2019" name="Int. J. Syst. Evol. Microbiol.">
        <title>The Global Catalogue of Microorganisms (GCM) 10K type strain sequencing project: providing services to taxonomists for standard genome sequencing and annotation.</title>
        <authorList>
            <consortium name="The Broad Institute Genomics Platform"/>
            <consortium name="The Broad Institute Genome Sequencing Center for Infectious Disease"/>
            <person name="Wu L."/>
            <person name="Ma J."/>
        </authorList>
    </citation>
    <scope>NUCLEOTIDE SEQUENCE [LARGE SCALE GENOMIC DNA]</scope>
    <source>
        <strain evidence="9 10">JCM 16083</strain>
    </source>
</reference>
<dbReference type="InterPro" id="IPR054593">
    <property type="entry name" value="Beta-mannosidase-like_N2"/>
</dbReference>
<dbReference type="PANTHER" id="PTHR43730:SF1">
    <property type="entry name" value="BETA-MANNOSIDASE"/>
    <property type="match status" value="1"/>
</dbReference>
<dbReference type="EMBL" id="BAAAFH010000003">
    <property type="protein sequence ID" value="GAA0874738.1"/>
    <property type="molecule type" value="Genomic_DNA"/>
</dbReference>
<feature type="chain" id="PRO_5046097491" description="beta-mannosidase" evidence="6">
    <location>
        <begin position="22"/>
        <end position="763"/>
    </location>
</feature>
<dbReference type="InterPro" id="IPR008979">
    <property type="entry name" value="Galactose-bd-like_sf"/>
</dbReference>
<dbReference type="SUPFAM" id="SSF51445">
    <property type="entry name" value="(Trans)glycosidases"/>
    <property type="match status" value="1"/>
</dbReference>
<organism evidence="9 10">
    <name type="scientific">Wandonia haliotis</name>
    <dbReference type="NCBI Taxonomy" id="574963"/>
    <lineage>
        <taxon>Bacteria</taxon>
        <taxon>Pseudomonadati</taxon>
        <taxon>Bacteroidota</taxon>
        <taxon>Flavobacteriia</taxon>
        <taxon>Flavobacteriales</taxon>
        <taxon>Crocinitomicaceae</taxon>
        <taxon>Wandonia</taxon>
    </lineage>
</organism>
<dbReference type="Gene3D" id="2.60.40.10">
    <property type="entry name" value="Immunoglobulins"/>
    <property type="match status" value="1"/>
</dbReference>
<dbReference type="Proteomes" id="UP001501126">
    <property type="component" value="Unassembled WGS sequence"/>
</dbReference>
<dbReference type="GO" id="GO:0016787">
    <property type="term" value="F:hydrolase activity"/>
    <property type="evidence" value="ECO:0007669"/>
    <property type="project" value="UniProtKB-KW"/>
</dbReference>
<name>A0ABN1MN65_9FLAO</name>